<dbReference type="EMBL" id="BPLR01011506">
    <property type="protein sequence ID" value="GIY46950.1"/>
    <property type="molecule type" value="Genomic_DNA"/>
</dbReference>
<name>A0AAV4TKR6_CAEEX</name>
<proteinExistence type="predicted"/>
<evidence type="ECO:0000313" key="1">
    <source>
        <dbReference type="EMBL" id="GIY46950.1"/>
    </source>
</evidence>
<gene>
    <name evidence="1" type="ORF">CEXT_252041</name>
</gene>
<dbReference type="AlphaFoldDB" id="A0AAV4TKR6"/>
<comment type="caution">
    <text evidence="1">The sequence shown here is derived from an EMBL/GenBank/DDBJ whole genome shotgun (WGS) entry which is preliminary data.</text>
</comment>
<keyword evidence="2" id="KW-1185">Reference proteome</keyword>
<protein>
    <submittedName>
        <fullName evidence="1">Uncharacterized protein</fullName>
    </submittedName>
</protein>
<sequence length="103" mass="11292">MNSEETNGKLMALQGRDGDGMGKFNQLLKGRHTSCDVLKSISYATINALYPEQELLRIYTNGPHVDQRINSGTEGFCNLLSVYAPVGYFTSAYDGEVKALLIA</sequence>
<reference evidence="1 2" key="1">
    <citation type="submission" date="2021-06" db="EMBL/GenBank/DDBJ databases">
        <title>Caerostris extrusa draft genome.</title>
        <authorList>
            <person name="Kono N."/>
            <person name="Arakawa K."/>
        </authorList>
    </citation>
    <scope>NUCLEOTIDE SEQUENCE [LARGE SCALE GENOMIC DNA]</scope>
</reference>
<evidence type="ECO:0000313" key="2">
    <source>
        <dbReference type="Proteomes" id="UP001054945"/>
    </source>
</evidence>
<dbReference type="Proteomes" id="UP001054945">
    <property type="component" value="Unassembled WGS sequence"/>
</dbReference>
<accession>A0AAV4TKR6</accession>
<organism evidence="1 2">
    <name type="scientific">Caerostris extrusa</name>
    <name type="common">Bark spider</name>
    <name type="synonym">Caerostris bankana</name>
    <dbReference type="NCBI Taxonomy" id="172846"/>
    <lineage>
        <taxon>Eukaryota</taxon>
        <taxon>Metazoa</taxon>
        <taxon>Ecdysozoa</taxon>
        <taxon>Arthropoda</taxon>
        <taxon>Chelicerata</taxon>
        <taxon>Arachnida</taxon>
        <taxon>Araneae</taxon>
        <taxon>Araneomorphae</taxon>
        <taxon>Entelegynae</taxon>
        <taxon>Araneoidea</taxon>
        <taxon>Araneidae</taxon>
        <taxon>Caerostris</taxon>
    </lineage>
</organism>